<dbReference type="OrthoDB" id="8138334at2"/>
<dbReference type="AlphaFoldDB" id="A0A424WFX9"/>
<name>A0A424WFX9_ALCXX</name>
<keyword evidence="2" id="KW-0813">Transport</keyword>
<evidence type="ECO:0000256" key="7">
    <source>
        <dbReference type="SAM" id="Phobius"/>
    </source>
</evidence>
<dbReference type="GO" id="GO:0005886">
    <property type="term" value="C:plasma membrane"/>
    <property type="evidence" value="ECO:0007669"/>
    <property type="project" value="UniProtKB-SubCell"/>
</dbReference>
<evidence type="ECO:0000256" key="4">
    <source>
        <dbReference type="ARBA" id="ARBA00022692"/>
    </source>
</evidence>
<keyword evidence="4 7" id="KW-0812">Transmembrane</keyword>
<evidence type="ECO:0000256" key="3">
    <source>
        <dbReference type="ARBA" id="ARBA00022475"/>
    </source>
</evidence>
<keyword evidence="3" id="KW-1003">Cell membrane</keyword>
<dbReference type="GO" id="GO:0055085">
    <property type="term" value="P:transmembrane transport"/>
    <property type="evidence" value="ECO:0007669"/>
    <property type="project" value="InterPro"/>
</dbReference>
<feature type="transmembrane region" description="Helical" evidence="7">
    <location>
        <begin position="131"/>
        <end position="153"/>
    </location>
</feature>
<dbReference type="Gene3D" id="1.10.3720.10">
    <property type="entry name" value="MetI-like"/>
    <property type="match status" value="1"/>
</dbReference>
<dbReference type="PANTHER" id="PTHR30151">
    <property type="entry name" value="ALKANE SULFONATE ABC TRANSPORTER-RELATED, MEMBRANE SUBUNIT"/>
    <property type="match status" value="1"/>
</dbReference>
<accession>A0A424WFX9</accession>
<dbReference type="InterPro" id="IPR000515">
    <property type="entry name" value="MetI-like"/>
</dbReference>
<keyword evidence="6 7" id="KW-0472">Membrane</keyword>
<evidence type="ECO:0000256" key="5">
    <source>
        <dbReference type="ARBA" id="ARBA00022989"/>
    </source>
</evidence>
<dbReference type="PANTHER" id="PTHR30151:SF38">
    <property type="entry name" value="ALIPHATIC SULFONATES TRANSPORT PERMEASE PROTEIN SSUC-RELATED"/>
    <property type="match status" value="1"/>
</dbReference>
<evidence type="ECO:0000256" key="6">
    <source>
        <dbReference type="ARBA" id="ARBA00023136"/>
    </source>
</evidence>
<dbReference type="RefSeq" id="WP_118932333.1">
    <property type="nucleotide sequence ID" value="NZ_CP061008.1"/>
</dbReference>
<evidence type="ECO:0000313" key="10">
    <source>
        <dbReference type="Proteomes" id="UP000285324"/>
    </source>
</evidence>
<protein>
    <submittedName>
        <fullName evidence="9">ABC transporter permease subunit</fullName>
    </submittedName>
</protein>
<dbReference type="Proteomes" id="UP000285324">
    <property type="component" value="Unassembled WGS sequence"/>
</dbReference>
<evidence type="ECO:0000313" key="9">
    <source>
        <dbReference type="EMBL" id="RPJ92143.1"/>
    </source>
</evidence>
<proteinExistence type="predicted"/>
<evidence type="ECO:0000256" key="1">
    <source>
        <dbReference type="ARBA" id="ARBA00004651"/>
    </source>
</evidence>
<dbReference type="Pfam" id="PF00528">
    <property type="entry name" value="BPD_transp_1"/>
    <property type="match status" value="1"/>
</dbReference>
<organism evidence="9 10">
    <name type="scientific">Alcaligenes xylosoxydans xylosoxydans</name>
    <name type="common">Achromobacter xylosoxidans</name>
    <dbReference type="NCBI Taxonomy" id="85698"/>
    <lineage>
        <taxon>Bacteria</taxon>
        <taxon>Pseudomonadati</taxon>
        <taxon>Pseudomonadota</taxon>
        <taxon>Betaproteobacteria</taxon>
        <taxon>Burkholderiales</taxon>
        <taxon>Alcaligenaceae</taxon>
        <taxon>Achromobacter</taxon>
    </lineage>
</organism>
<reference evidence="9 10" key="1">
    <citation type="submission" date="2018-08" db="EMBL/GenBank/DDBJ databases">
        <title>Achromobacter xylosoxidans Genome sequencing and assembly.</title>
        <authorList>
            <person name="Wang R."/>
            <person name="Rensing C."/>
            <person name="Li Y."/>
        </authorList>
    </citation>
    <scope>NUCLEOTIDE SEQUENCE [LARGE SCALE GENOMIC DNA]</scope>
    <source>
        <strain evidence="9 10">GD003A</strain>
    </source>
</reference>
<evidence type="ECO:0000259" key="8">
    <source>
        <dbReference type="Pfam" id="PF00528"/>
    </source>
</evidence>
<comment type="caution">
    <text evidence="9">The sequence shown here is derived from an EMBL/GenBank/DDBJ whole genome shotgun (WGS) entry which is preliminary data.</text>
</comment>
<dbReference type="SUPFAM" id="SSF161098">
    <property type="entry name" value="MetI-like"/>
    <property type="match status" value="1"/>
</dbReference>
<feature type="domain" description="ABC transmembrane type-1" evidence="8">
    <location>
        <begin position="26"/>
        <end position="157"/>
    </location>
</feature>
<feature type="transmembrane region" description="Helical" evidence="7">
    <location>
        <begin position="100"/>
        <end position="119"/>
    </location>
</feature>
<comment type="subcellular location">
    <subcellularLocation>
        <location evidence="1">Cell membrane</location>
        <topology evidence="1">Multi-pass membrane protein</topology>
    </subcellularLocation>
</comment>
<dbReference type="CDD" id="cd06261">
    <property type="entry name" value="TM_PBP2"/>
    <property type="match status" value="1"/>
</dbReference>
<keyword evidence="5 7" id="KW-1133">Transmembrane helix</keyword>
<dbReference type="EMBL" id="QVXO01000010">
    <property type="protein sequence ID" value="RPJ92143.1"/>
    <property type="molecule type" value="Genomic_DNA"/>
</dbReference>
<sequence>MRRTRVRAAPDTPALPWLGGALLAALWLGGSETARQALPALSLLAPLLYQAVRGIRAADPALVDTGRSHDLSGWSLYWHVHLPGALPFILTGLKQGLGLLWLTLIALELFATPTAPGIPQWLGNGPPDVTILLLAIALYAVLSLGSGALVSALERWLLRWRPR</sequence>
<gene>
    <name evidence="9" type="ORF">DY367_09275</name>
</gene>
<evidence type="ECO:0000256" key="2">
    <source>
        <dbReference type="ARBA" id="ARBA00022448"/>
    </source>
</evidence>
<dbReference type="InterPro" id="IPR035906">
    <property type="entry name" value="MetI-like_sf"/>
</dbReference>